<organism evidence="2">
    <name type="scientific">hydrothermal vent metagenome</name>
    <dbReference type="NCBI Taxonomy" id="652676"/>
    <lineage>
        <taxon>unclassified sequences</taxon>
        <taxon>metagenomes</taxon>
        <taxon>ecological metagenomes</taxon>
    </lineage>
</organism>
<dbReference type="CDD" id="cd06433">
    <property type="entry name" value="GT_2_WfgS_like"/>
    <property type="match status" value="1"/>
</dbReference>
<proteinExistence type="predicted"/>
<dbReference type="AlphaFoldDB" id="A0A3B0V713"/>
<evidence type="ECO:0000259" key="1">
    <source>
        <dbReference type="Pfam" id="PF00535"/>
    </source>
</evidence>
<feature type="domain" description="Glycosyltransferase 2-like" evidence="1">
    <location>
        <begin position="7"/>
        <end position="171"/>
    </location>
</feature>
<dbReference type="PANTHER" id="PTHR22916:SF65">
    <property type="entry name" value="SLR1065 PROTEIN"/>
    <property type="match status" value="1"/>
</dbReference>
<dbReference type="PANTHER" id="PTHR22916">
    <property type="entry name" value="GLYCOSYLTRANSFERASE"/>
    <property type="match status" value="1"/>
</dbReference>
<gene>
    <name evidence="2" type="ORF">MNBD_DELTA04-1384</name>
</gene>
<accession>A0A3B0V713</accession>
<dbReference type="Pfam" id="PF00535">
    <property type="entry name" value="Glycos_transf_2"/>
    <property type="match status" value="1"/>
</dbReference>
<dbReference type="SUPFAM" id="SSF53448">
    <property type="entry name" value="Nucleotide-diphospho-sugar transferases"/>
    <property type="match status" value="1"/>
</dbReference>
<evidence type="ECO:0000313" key="2">
    <source>
        <dbReference type="EMBL" id="VAW39365.1"/>
    </source>
</evidence>
<reference evidence="2" key="1">
    <citation type="submission" date="2018-06" db="EMBL/GenBank/DDBJ databases">
        <authorList>
            <person name="Zhirakovskaya E."/>
        </authorList>
    </citation>
    <scope>NUCLEOTIDE SEQUENCE</scope>
</reference>
<sequence length="277" mass="30942">MDIIRFSIITPNYNGAVFLEETLQSVISQRGRGVELEYIVIDGDSRDHSHEILSRYRGEISRLLIEPDSGPANAINKGLALATGEIVAWLNGDDCYFPLALQRAEECLARNPAASFCFGACPIVDAGSAEIRQGITRFKEFFFPLSSRFTYQCINYISQPAVFFRRSALERAGGLREDLQAAWDYEFILRLWRQGGGVRMPGGPVAAFRWHEGSISGLHFGAQFKEEFQAAARDAGWFSPQALIHYFVRWGIVSAYFAMAGLRRLRAGRTGDGGRMP</sequence>
<dbReference type="Gene3D" id="3.90.550.10">
    <property type="entry name" value="Spore Coat Polysaccharide Biosynthesis Protein SpsA, Chain A"/>
    <property type="match status" value="1"/>
</dbReference>
<dbReference type="InterPro" id="IPR001173">
    <property type="entry name" value="Glyco_trans_2-like"/>
</dbReference>
<dbReference type="InterPro" id="IPR029044">
    <property type="entry name" value="Nucleotide-diphossugar_trans"/>
</dbReference>
<name>A0A3B0V713_9ZZZZ</name>
<protein>
    <recommendedName>
        <fullName evidence="1">Glycosyltransferase 2-like domain-containing protein</fullName>
    </recommendedName>
</protein>
<dbReference type="EMBL" id="UOEY01000070">
    <property type="protein sequence ID" value="VAW39365.1"/>
    <property type="molecule type" value="Genomic_DNA"/>
</dbReference>